<gene>
    <name evidence="5" type="ORF">C0Q70_16778</name>
</gene>
<dbReference type="OrthoDB" id="674273at2759"/>
<reference evidence="5 6" key="1">
    <citation type="submission" date="2018-04" db="EMBL/GenBank/DDBJ databases">
        <title>The genome of golden apple snail Pomacea canaliculata provides insight into stress tolerance and invasive adaptation.</title>
        <authorList>
            <person name="Liu C."/>
            <person name="Liu B."/>
            <person name="Ren Y."/>
            <person name="Zhang Y."/>
            <person name="Wang H."/>
            <person name="Li S."/>
            <person name="Jiang F."/>
            <person name="Yin L."/>
            <person name="Zhang G."/>
            <person name="Qian W."/>
            <person name="Fan W."/>
        </authorList>
    </citation>
    <scope>NUCLEOTIDE SEQUENCE [LARGE SCALE GENOMIC DNA]</scope>
    <source>
        <strain evidence="5">SZHN2017</strain>
        <tissue evidence="5">Muscle</tissue>
    </source>
</reference>
<name>A0A2T7NQS5_POMCA</name>
<evidence type="ECO:0000256" key="2">
    <source>
        <dbReference type="SAM" id="MobiDB-lite"/>
    </source>
</evidence>
<feature type="region of interest" description="Disordered" evidence="2">
    <location>
        <begin position="45"/>
        <end position="90"/>
    </location>
</feature>
<feature type="chain" id="PRO_5015537478" description="ShKT domain-containing protein" evidence="3">
    <location>
        <begin position="22"/>
        <end position="313"/>
    </location>
</feature>
<sequence>MNSVTEVVIVLISFACRHLTAESAALLHAPQQLVWRTSYEQHSASAQSDTGSHSYSYSRTVQRGPDGAGYAHAEGHYSSPQGSQGFSQAHYSRGGLKNLATHLERRDKSPLEVLREEDHWCRDRLPSCRTWTHDCQKSKSVYLACPRSCGQCNSQSEQSRDLTPGQLQETVLPPEPLRQSLHPQLDSGGQLVVIEQKQQQQQQQQQSHLRHYPQQQQQQNRPRLRQQQPAEDRQLLPAPAEGLHLAQQRHPGRDGDSKVMKVFLSHPSAAQIEVPNGGHSKSFRKSEATRRMTPMTSGSLRHRVQEVQLDVDG</sequence>
<evidence type="ECO:0000313" key="6">
    <source>
        <dbReference type="Proteomes" id="UP000245119"/>
    </source>
</evidence>
<keyword evidence="3" id="KW-0732">Signal</keyword>
<feature type="compositionally biased region" description="Low complexity" evidence="2">
    <location>
        <begin position="196"/>
        <end position="228"/>
    </location>
</feature>
<feature type="region of interest" description="Disordered" evidence="2">
    <location>
        <begin position="195"/>
        <end position="230"/>
    </location>
</feature>
<feature type="region of interest" description="Disordered" evidence="2">
    <location>
        <begin position="268"/>
        <end position="313"/>
    </location>
</feature>
<comment type="caution">
    <text evidence="5">The sequence shown here is derived from an EMBL/GenBank/DDBJ whole genome shotgun (WGS) entry which is preliminary data.</text>
</comment>
<evidence type="ECO:0000313" key="5">
    <source>
        <dbReference type="EMBL" id="PVD23506.1"/>
    </source>
</evidence>
<dbReference type="PROSITE" id="PS51670">
    <property type="entry name" value="SHKT"/>
    <property type="match status" value="1"/>
</dbReference>
<dbReference type="InterPro" id="IPR003582">
    <property type="entry name" value="ShKT_dom"/>
</dbReference>
<comment type="caution">
    <text evidence="1">Lacks conserved residue(s) required for the propagation of feature annotation.</text>
</comment>
<dbReference type="Pfam" id="PF01549">
    <property type="entry name" value="ShK"/>
    <property type="match status" value="1"/>
</dbReference>
<feature type="compositionally biased region" description="Polar residues" evidence="2">
    <location>
        <begin position="78"/>
        <end position="90"/>
    </location>
</feature>
<organism evidence="5 6">
    <name type="scientific">Pomacea canaliculata</name>
    <name type="common">Golden apple snail</name>
    <dbReference type="NCBI Taxonomy" id="400727"/>
    <lineage>
        <taxon>Eukaryota</taxon>
        <taxon>Metazoa</taxon>
        <taxon>Spiralia</taxon>
        <taxon>Lophotrochozoa</taxon>
        <taxon>Mollusca</taxon>
        <taxon>Gastropoda</taxon>
        <taxon>Caenogastropoda</taxon>
        <taxon>Architaenioglossa</taxon>
        <taxon>Ampullarioidea</taxon>
        <taxon>Ampullariidae</taxon>
        <taxon>Pomacea</taxon>
    </lineage>
</organism>
<proteinExistence type="predicted"/>
<dbReference type="AlphaFoldDB" id="A0A2T7NQS5"/>
<dbReference type="Proteomes" id="UP000245119">
    <property type="component" value="Linkage Group LG10"/>
</dbReference>
<protein>
    <recommendedName>
        <fullName evidence="4">ShKT domain-containing protein</fullName>
    </recommendedName>
</protein>
<feature type="compositionally biased region" description="Polar residues" evidence="2">
    <location>
        <begin position="45"/>
        <end position="61"/>
    </location>
</feature>
<keyword evidence="6" id="KW-1185">Reference proteome</keyword>
<evidence type="ECO:0000256" key="1">
    <source>
        <dbReference type="PROSITE-ProRule" id="PRU01005"/>
    </source>
</evidence>
<dbReference type="EMBL" id="PZQS01000010">
    <property type="protein sequence ID" value="PVD23506.1"/>
    <property type="molecule type" value="Genomic_DNA"/>
</dbReference>
<evidence type="ECO:0000256" key="3">
    <source>
        <dbReference type="SAM" id="SignalP"/>
    </source>
</evidence>
<feature type="signal peptide" evidence="3">
    <location>
        <begin position="1"/>
        <end position="21"/>
    </location>
</feature>
<evidence type="ECO:0000259" key="4">
    <source>
        <dbReference type="PROSITE" id="PS51670"/>
    </source>
</evidence>
<accession>A0A2T7NQS5</accession>
<feature type="domain" description="ShKT" evidence="4">
    <location>
        <begin position="121"/>
        <end position="152"/>
    </location>
</feature>